<dbReference type="Proteomes" id="UP000693946">
    <property type="component" value="Linkage Group LG2"/>
</dbReference>
<protein>
    <submittedName>
        <fullName evidence="2">Uncharacterized protein</fullName>
    </submittedName>
</protein>
<evidence type="ECO:0000313" key="3">
    <source>
        <dbReference type="Proteomes" id="UP000693946"/>
    </source>
</evidence>
<gene>
    <name evidence="2" type="ORF">JOB18_025057</name>
</gene>
<feature type="region of interest" description="Disordered" evidence="1">
    <location>
        <begin position="85"/>
        <end position="106"/>
    </location>
</feature>
<dbReference type="PANTHER" id="PTHR35658">
    <property type="entry name" value="RCG58666, ISOFORM CRA_A"/>
    <property type="match status" value="1"/>
</dbReference>
<organism evidence="2 3">
    <name type="scientific">Solea senegalensis</name>
    <name type="common">Senegalese sole</name>
    <dbReference type="NCBI Taxonomy" id="28829"/>
    <lineage>
        <taxon>Eukaryota</taxon>
        <taxon>Metazoa</taxon>
        <taxon>Chordata</taxon>
        <taxon>Craniata</taxon>
        <taxon>Vertebrata</taxon>
        <taxon>Euteleostomi</taxon>
        <taxon>Actinopterygii</taxon>
        <taxon>Neopterygii</taxon>
        <taxon>Teleostei</taxon>
        <taxon>Neoteleostei</taxon>
        <taxon>Acanthomorphata</taxon>
        <taxon>Carangaria</taxon>
        <taxon>Pleuronectiformes</taxon>
        <taxon>Pleuronectoidei</taxon>
        <taxon>Soleidae</taxon>
        <taxon>Solea</taxon>
    </lineage>
</organism>
<accession>A0AAV6REG3</accession>
<name>A0AAV6REG3_SOLSE</name>
<evidence type="ECO:0000313" key="2">
    <source>
        <dbReference type="EMBL" id="KAG7502707.1"/>
    </source>
</evidence>
<evidence type="ECO:0000256" key="1">
    <source>
        <dbReference type="SAM" id="MobiDB-lite"/>
    </source>
</evidence>
<dbReference type="AlphaFoldDB" id="A0AAV6REG3"/>
<dbReference type="InterPro" id="IPR029250">
    <property type="entry name" value="ECPIP"/>
</dbReference>
<dbReference type="Pfam" id="PF15137">
    <property type="entry name" value="ECPIP"/>
    <property type="match status" value="1"/>
</dbReference>
<proteinExistence type="predicted"/>
<dbReference type="EMBL" id="JAGKHQ010000012">
    <property type="protein sequence ID" value="KAG7502707.1"/>
    <property type="molecule type" value="Genomic_DNA"/>
</dbReference>
<feature type="compositionally biased region" description="Low complexity" evidence="1">
    <location>
        <begin position="85"/>
        <end position="97"/>
    </location>
</feature>
<sequence length="468" mass="50048">MEVNHCRTSIHIVTPVAKQPNTFSRNSSSCGKPVKNQIVVALNSCPVGRSDRSHSLIHSYTHSAPETVLKCGSVSTEVVAPHWSGHSCGRGSRSHASQSGVVKEGGGGGYAEIAQKEEKSHRFLVGLDVNVKCHEQGATDLAEALVIAGRCEMAGETLKMDYVNIQACHGSPGGSATAISIRWRSSIEFQRAGADTVHCPPSLCSLVSPVGEDVACLISMEMSPNTVSSALLLWSLWLLLSLAPIIQTTLSAPASGPSLLLNTTLLFNSGAPGCKLQNCSCSTPVQDCDEALAMLLCKCHTVLRSTLPRTGLRYPGHLVVWVKDLWVLEELLNGSMVSHLHLSFCGMKPLDSRYLALLGLQTLRVHSAAPGVPYPNQEMNILSAGVAVELEARSFDFSYFSVTIMDVAVLNGLSSIKAYSVIGPPASVFSQHFPHLTIPLSLLSPSTPADHSEQPAKPLHNLLITFVY</sequence>
<reference evidence="2 3" key="1">
    <citation type="journal article" date="2021" name="Sci. Rep.">
        <title>Chromosome anchoring in Senegalese sole (Solea senegalensis) reveals sex-associated markers and genome rearrangements in flatfish.</title>
        <authorList>
            <person name="Guerrero-Cozar I."/>
            <person name="Gomez-Garrido J."/>
            <person name="Berbel C."/>
            <person name="Martinez-Blanch J.F."/>
            <person name="Alioto T."/>
            <person name="Claros M.G."/>
            <person name="Gagnaire P.A."/>
            <person name="Manchado M."/>
        </authorList>
    </citation>
    <scope>NUCLEOTIDE SEQUENCE [LARGE SCALE GENOMIC DNA]</scope>
    <source>
        <strain evidence="2">Sse05_10M</strain>
    </source>
</reference>
<keyword evidence="3" id="KW-1185">Reference proteome</keyword>
<comment type="caution">
    <text evidence="2">The sequence shown here is derived from an EMBL/GenBank/DDBJ whole genome shotgun (WGS) entry which is preliminary data.</text>
</comment>
<dbReference type="PANTHER" id="PTHR35658:SF1">
    <property type="entry name" value="CHROMOSOME 21 OPEN READING FRAME 62"/>
    <property type="match status" value="1"/>
</dbReference>